<dbReference type="PANTHER" id="PTHR46797">
    <property type="entry name" value="HTH-TYPE TRANSCRIPTIONAL REGULATOR"/>
    <property type="match status" value="1"/>
</dbReference>
<reference evidence="3 4" key="1">
    <citation type="submission" date="2019-10" db="EMBL/GenBank/DDBJ databases">
        <title>Whole genome shotgun sequence of Acrocarpospora pleiomorpha NBRC 16267.</title>
        <authorList>
            <person name="Ichikawa N."/>
            <person name="Kimura A."/>
            <person name="Kitahashi Y."/>
            <person name="Komaki H."/>
            <person name="Oguchi A."/>
        </authorList>
    </citation>
    <scope>NUCLEOTIDE SEQUENCE [LARGE SCALE GENOMIC DNA]</scope>
    <source>
        <strain evidence="3 4">NBRC 16267</strain>
    </source>
</reference>
<dbReference type="Proteomes" id="UP000377595">
    <property type="component" value="Unassembled WGS sequence"/>
</dbReference>
<dbReference type="InterPro" id="IPR010982">
    <property type="entry name" value="Lambda_DNA-bd_dom_sf"/>
</dbReference>
<dbReference type="InterPro" id="IPR014710">
    <property type="entry name" value="RmlC-like_jellyroll"/>
</dbReference>
<feature type="domain" description="HTH cro/C1-type" evidence="2">
    <location>
        <begin position="12"/>
        <end position="66"/>
    </location>
</feature>
<gene>
    <name evidence="3" type="ORF">Aple_005240</name>
</gene>
<name>A0A5M3XBR5_9ACTN</name>
<dbReference type="SUPFAM" id="SSF51182">
    <property type="entry name" value="RmlC-like cupins"/>
    <property type="match status" value="1"/>
</dbReference>
<evidence type="ECO:0000313" key="3">
    <source>
        <dbReference type="EMBL" id="GES17629.1"/>
    </source>
</evidence>
<evidence type="ECO:0000256" key="1">
    <source>
        <dbReference type="ARBA" id="ARBA00023125"/>
    </source>
</evidence>
<keyword evidence="4" id="KW-1185">Reference proteome</keyword>
<dbReference type="Gene3D" id="1.10.260.40">
    <property type="entry name" value="lambda repressor-like DNA-binding domains"/>
    <property type="match status" value="1"/>
</dbReference>
<dbReference type="PROSITE" id="PS50943">
    <property type="entry name" value="HTH_CROC1"/>
    <property type="match status" value="1"/>
</dbReference>
<dbReference type="Gene3D" id="2.60.120.10">
    <property type="entry name" value="Jelly Rolls"/>
    <property type="match status" value="1"/>
</dbReference>
<dbReference type="InterPro" id="IPR011051">
    <property type="entry name" value="RmlC_Cupin_sf"/>
</dbReference>
<dbReference type="RefSeq" id="WP_174889775.1">
    <property type="nucleotide sequence ID" value="NZ_BAAAHM010000001.1"/>
</dbReference>
<dbReference type="Pfam" id="PF01381">
    <property type="entry name" value="HTH_3"/>
    <property type="match status" value="1"/>
</dbReference>
<dbReference type="CDD" id="cd00093">
    <property type="entry name" value="HTH_XRE"/>
    <property type="match status" value="1"/>
</dbReference>
<proteinExistence type="predicted"/>
<dbReference type="GO" id="GO:0003700">
    <property type="term" value="F:DNA-binding transcription factor activity"/>
    <property type="evidence" value="ECO:0007669"/>
    <property type="project" value="TreeGrafter"/>
</dbReference>
<evidence type="ECO:0000313" key="4">
    <source>
        <dbReference type="Proteomes" id="UP000377595"/>
    </source>
</evidence>
<keyword evidence="1" id="KW-0238">DNA-binding</keyword>
<sequence length="183" mass="19119">MDEREAGVGSRLRRLREARGISLSALARSAGIGKATLSGLELGSRNPTLETLYAVAGALGVPLTALVLEPGAPPGDAVDVRGAAVTATLLEVFEEQGVTFELLRVRVRPGVVQQSPPHAPGVTEHVTVYEGVLRAGPADAPLLAAPGEHISWRADVPHVYCTVGPDEVVATLLIRSPRGTLEE</sequence>
<accession>A0A5M3XBR5</accession>
<dbReference type="SMART" id="SM00530">
    <property type="entry name" value="HTH_XRE"/>
    <property type="match status" value="1"/>
</dbReference>
<dbReference type="SUPFAM" id="SSF47413">
    <property type="entry name" value="lambda repressor-like DNA-binding domains"/>
    <property type="match status" value="1"/>
</dbReference>
<dbReference type="GO" id="GO:0005829">
    <property type="term" value="C:cytosol"/>
    <property type="evidence" value="ECO:0007669"/>
    <property type="project" value="TreeGrafter"/>
</dbReference>
<comment type="caution">
    <text evidence="3">The sequence shown here is derived from an EMBL/GenBank/DDBJ whole genome shotgun (WGS) entry which is preliminary data.</text>
</comment>
<organism evidence="3 4">
    <name type="scientific">Acrocarpospora pleiomorpha</name>
    <dbReference type="NCBI Taxonomy" id="90975"/>
    <lineage>
        <taxon>Bacteria</taxon>
        <taxon>Bacillati</taxon>
        <taxon>Actinomycetota</taxon>
        <taxon>Actinomycetes</taxon>
        <taxon>Streptosporangiales</taxon>
        <taxon>Streptosporangiaceae</taxon>
        <taxon>Acrocarpospora</taxon>
    </lineage>
</organism>
<dbReference type="PANTHER" id="PTHR46797:SF1">
    <property type="entry name" value="METHYLPHOSPHONATE SYNTHASE"/>
    <property type="match status" value="1"/>
</dbReference>
<dbReference type="GO" id="GO:0003677">
    <property type="term" value="F:DNA binding"/>
    <property type="evidence" value="ECO:0007669"/>
    <property type="project" value="UniProtKB-KW"/>
</dbReference>
<dbReference type="InterPro" id="IPR050807">
    <property type="entry name" value="TransReg_Diox_bact_type"/>
</dbReference>
<protein>
    <submittedName>
        <fullName evidence="3">Hypothetical transcriptional regulator</fullName>
    </submittedName>
</protein>
<dbReference type="AlphaFoldDB" id="A0A5M3XBR5"/>
<dbReference type="EMBL" id="BLAF01000004">
    <property type="protein sequence ID" value="GES17629.1"/>
    <property type="molecule type" value="Genomic_DNA"/>
</dbReference>
<dbReference type="InterPro" id="IPR001387">
    <property type="entry name" value="Cro/C1-type_HTH"/>
</dbReference>
<evidence type="ECO:0000259" key="2">
    <source>
        <dbReference type="PROSITE" id="PS50943"/>
    </source>
</evidence>